<dbReference type="Proteomes" id="UP000293874">
    <property type="component" value="Unassembled WGS sequence"/>
</dbReference>
<organism evidence="1 2">
    <name type="scientific">Pseudobacter ginsenosidimutans</name>
    <dbReference type="NCBI Taxonomy" id="661488"/>
    <lineage>
        <taxon>Bacteria</taxon>
        <taxon>Pseudomonadati</taxon>
        <taxon>Bacteroidota</taxon>
        <taxon>Chitinophagia</taxon>
        <taxon>Chitinophagales</taxon>
        <taxon>Chitinophagaceae</taxon>
        <taxon>Pseudobacter</taxon>
    </lineage>
</organism>
<dbReference type="EMBL" id="SGXA01000001">
    <property type="protein sequence ID" value="RZS75143.1"/>
    <property type="molecule type" value="Genomic_DNA"/>
</dbReference>
<name>A0A4Q7N1C3_9BACT</name>
<accession>A0A4Q7N1C3</accession>
<dbReference type="AlphaFoldDB" id="A0A4Q7N1C3"/>
<evidence type="ECO:0000313" key="2">
    <source>
        <dbReference type="Proteomes" id="UP000293874"/>
    </source>
</evidence>
<evidence type="ECO:0000313" key="1">
    <source>
        <dbReference type="EMBL" id="RZS75143.1"/>
    </source>
</evidence>
<keyword evidence="2" id="KW-1185">Reference proteome</keyword>
<proteinExistence type="predicted"/>
<protein>
    <submittedName>
        <fullName evidence="1">Uncharacterized protein</fullName>
    </submittedName>
</protein>
<comment type="caution">
    <text evidence="1">The sequence shown here is derived from an EMBL/GenBank/DDBJ whole genome shotgun (WGS) entry which is preliminary data.</text>
</comment>
<gene>
    <name evidence="1" type="ORF">EV199_1004</name>
</gene>
<sequence length="132" mass="15591">MIRGMTYSCFVILLTSFISPQQIHYKKLVNNYRFYSLQEEAKPGDYFVIRDSIHQEYSAGKLFTISKVNWLSENRIDAMLRYVTVDLKDGFYSPGDTLKIECLSFRNDTLTLRVNFKDYGYSPELKYLRKPL</sequence>
<reference evidence="1 2" key="1">
    <citation type="submission" date="2019-02" db="EMBL/GenBank/DDBJ databases">
        <title>Genomic Encyclopedia of Type Strains, Phase IV (KMG-IV): sequencing the most valuable type-strain genomes for metagenomic binning, comparative biology and taxonomic classification.</title>
        <authorList>
            <person name="Goeker M."/>
        </authorList>
    </citation>
    <scope>NUCLEOTIDE SEQUENCE [LARGE SCALE GENOMIC DNA]</scope>
    <source>
        <strain evidence="1 2">DSM 18116</strain>
    </source>
</reference>